<reference evidence="2 3" key="1">
    <citation type="submission" date="2024-06" db="EMBL/GenBank/DDBJ databases">
        <title>The Natural Products Discovery Center: Release of the First 8490 Sequenced Strains for Exploring Actinobacteria Biosynthetic Diversity.</title>
        <authorList>
            <person name="Kalkreuter E."/>
            <person name="Kautsar S.A."/>
            <person name="Yang D."/>
            <person name="Bader C.D."/>
            <person name="Teijaro C.N."/>
            <person name="Fluegel L."/>
            <person name="Davis C.M."/>
            <person name="Simpson J.R."/>
            <person name="Lauterbach L."/>
            <person name="Steele A.D."/>
            <person name="Gui C."/>
            <person name="Meng S."/>
            <person name="Li G."/>
            <person name="Viehrig K."/>
            <person name="Ye F."/>
            <person name="Su P."/>
            <person name="Kiefer A.F."/>
            <person name="Nichols A."/>
            <person name="Cepeda A.J."/>
            <person name="Yan W."/>
            <person name="Fan B."/>
            <person name="Jiang Y."/>
            <person name="Adhikari A."/>
            <person name="Zheng C.-J."/>
            <person name="Schuster L."/>
            <person name="Cowan T.M."/>
            <person name="Smanski M.J."/>
            <person name="Chevrette M.G."/>
            <person name="De Carvalho L.P.S."/>
            <person name="Shen B."/>
        </authorList>
    </citation>
    <scope>NUCLEOTIDE SEQUENCE [LARGE SCALE GENOMIC DNA]</scope>
    <source>
        <strain evidence="2 3">NPDC048117</strain>
    </source>
</reference>
<comment type="caution">
    <text evidence="2">The sequence shown here is derived from an EMBL/GenBank/DDBJ whole genome shotgun (WGS) entry which is preliminary data.</text>
</comment>
<dbReference type="Proteomes" id="UP001551584">
    <property type="component" value="Unassembled WGS sequence"/>
</dbReference>
<dbReference type="Pfam" id="PF21078">
    <property type="entry name" value="GDH_HM3"/>
    <property type="match status" value="1"/>
</dbReference>
<name>A0ABV3EW20_9ACTN</name>
<evidence type="ECO:0000313" key="2">
    <source>
        <dbReference type="EMBL" id="MEU9580370.1"/>
    </source>
</evidence>
<accession>A0ABV3EW20</accession>
<protein>
    <submittedName>
        <fullName evidence="2">Uncharacterized protein</fullName>
    </submittedName>
</protein>
<feature type="non-terminal residue" evidence="2">
    <location>
        <position position="1"/>
    </location>
</feature>
<evidence type="ECO:0000256" key="1">
    <source>
        <dbReference type="SAM" id="MobiDB-lite"/>
    </source>
</evidence>
<sequence length="78" mass="8523">STFSQDYMEDTLRDNVHTTRLLVSLFEARLSPERRLAGSQGRSAPHQHRRPPGSTVPLAPVVQEGDVHAFQTGTGPAS</sequence>
<organism evidence="2 3">
    <name type="scientific">Streptomyces chilikensis</name>
    <dbReference type="NCBI Taxonomy" id="1194079"/>
    <lineage>
        <taxon>Bacteria</taxon>
        <taxon>Bacillati</taxon>
        <taxon>Actinomycetota</taxon>
        <taxon>Actinomycetes</taxon>
        <taxon>Kitasatosporales</taxon>
        <taxon>Streptomycetaceae</taxon>
        <taxon>Streptomyces</taxon>
    </lineage>
</organism>
<feature type="region of interest" description="Disordered" evidence="1">
    <location>
        <begin position="32"/>
        <end position="59"/>
    </location>
</feature>
<gene>
    <name evidence="2" type="ORF">AB0D95_24440</name>
</gene>
<proteinExistence type="predicted"/>
<evidence type="ECO:0000313" key="3">
    <source>
        <dbReference type="Proteomes" id="UP001551584"/>
    </source>
</evidence>
<keyword evidence="3" id="KW-1185">Reference proteome</keyword>
<dbReference type="EMBL" id="JBEZNA010000073">
    <property type="protein sequence ID" value="MEU9580370.1"/>
    <property type="molecule type" value="Genomic_DNA"/>
</dbReference>
<dbReference type="InterPro" id="IPR049056">
    <property type="entry name" value="NAD_Glu_DH_HM3"/>
</dbReference>